<dbReference type="InterPro" id="IPR051805">
    <property type="entry name" value="Dehydratase_Activator_Redct"/>
</dbReference>
<reference evidence="2" key="1">
    <citation type="submission" date="2016-11" db="EMBL/GenBank/DDBJ databases">
        <authorList>
            <person name="Varghese N."/>
            <person name="Submissions S."/>
        </authorList>
    </citation>
    <scope>NUCLEOTIDE SEQUENCE [LARGE SCALE GENOMIC DNA]</scope>
    <source>
        <strain evidence="2">DSM 10124</strain>
    </source>
</reference>
<protein>
    <submittedName>
        <fullName evidence="1">Predicted nucleotide-binding protein, sugar kinase/HSP70/actin superfamily</fullName>
    </submittedName>
</protein>
<dbReference type="PANTHER" id="PTHR32329">
    <property type="entry name" value="BIFUNCTIONAL PROTEIN [INCLUDES 2-HYDROXYACYL-COA DEHYDRATASE (N-TER) AND ITS ACTIVATOR DOMAIN (C_TERM)-RELATED"/>
    <property type="match status" value="1"/>
</dbReference>
<accession>A0A1M4TUB8</accession>
<proteinExistence type="predicted"/>
<sequence>MNITFPHLGNTYIAAKVLFDALDVEYTIPPISTKKTLEIGCLHSPDDICLPFKIMIGNYIESIEKGADTVLITGSCGPCRFGEYCELQKKVLMSLGRQINFIVIDEPSKIGIKEFLNRLSSVAKDSRLSIYKKIKALNMALKAINLIDEIEKECRFFAGYEKNKGEFSKLLKDVKREAIESKGAEGTLKVLENYKDKVDRIEIDNFKTPIKIGIIGEIYTIIDSLSNLYIEDILMNLGVSTKRTLYPSWWVKNTALSALKINRSPIYKEAKHYLGMCIGGHAQECVGEAMLNYKMRFDGLIQIFPVGCMPEIVSKAILPDIEKRYNIPILSLVVDEMTGEAGYYTRIEAFLDLIEGRKRMCI</sequence>
<dbReference type="RefSeq" id="WP_073247807.1">
    <property type="nucleotide sequence ID" value="NZ_FQVG01000005.1"/>
</dbReference>
<evidence type="ECO:0000313" key="2">
    <source>
        <dbReference type="Proteomes" id="UP000184423"/>
    </source>
</evidence>
<gene>
    <name evidence="1" type="ORF">SAMN02746091_00482</name>
</gene>
<dbReference type="Gene3D" id="3.40.50.11900">
    <property type="match status" value="1"/>
</dbReference>
<dbReference type="AlphaFoldDB" id="A0A1M4TUB8"/>
<dbReference type="EMBL" id="FQVG01000005">
    <property type="protein sequence ID" value="SHE48080.1"/>
    <property type="molecule type" value="Genomic_DNA"/>
</dbReference>
<evidence type="ECO:0000313" key="1">
    <source>
        <dbReference type="EMBL" id="SHE48080.1"/>
    </source>
</evidence>
<keyword evidence="1" id="KW-0808">Transferase</keyword>
<keyword evidence="2" id="KW-1185">Reference proteome</keyword>
<organism evidence="1 2">
    <name type="scientific">Caloramator proteoclasticus DSM 10124</name>
    <dbReference type="NCBI Taxonomy" id="1121262"/>
    <lineage>
        <taxon>Bacteria</taxon>
        <taxon>Bacillati</taxon>
        <taxon>Bacillota</taxon>
        <taxon>Clostridia</taxon>
        <taxon>Eubacteriales</taxon>
        <taxon>Clostridiaceae</taxon>
        <taxon>Caloramator</taxon>
    </lineage>
</organism>
<keyword evidence="1" id="KW-0418">Kinase</keyword>
<name>A0A1M4TUB8_9CLOT</name>
<dbReference type="PANTHER" id="PTHR32329:SF2">
    <property type="entry name" value="BIFUNCTIONAL PROTEIN [INCLUDES 2-HYDROXYACYL-COA DEHYDRATASE (N-TER) AND ITS ACTIVATOR DOMAIN (C_TERM)"/>
    <property type="match status" value="1"/>
</dbReference>
<dbReference type="GO" id="GO:0016301">
    <property type="term" value="F:kinase activity"/>
    <property type="evidence" value="ECO:0007669"/>
    <property type="project" value="UniProtKB-KW"/>
</dbReference>
<dbReference type="Proteomes" id="UP000184423">
    <property type="component" value="Unassembled WGS sequence"/>
</dbReference>